<protein>
    <submittedName>
        <fullName evidence="4">Cell division protein FtsI/penicillin-binding protein 2</fullName>
    </submittedName>
</protein>
<dbReference type="EMBL" id="AUBJ02000001">
    <property type="protein sequence ID" value="MCP2334380.1"/>
    <property type="molecule type" value="Genomic_DNA"/>
</dbReference>
<proteinExistence type="predicted"/>
<evidence type="ECO:0000259" key="2">
    <source>
        <dbReference type="Pfam" id="PF00905"/>
    </source>
</evidence>
<reference evidence="4 5" key="1">
    <citation type="submission" date="2013-07" db="EMBL/GenBank/DDBJ databases">
        <authorList>
            <consortium name="DOE Joint Genome Institute"/>
            <person name="Reeve W."/>
            <person name="Huntemann M."/>
            <person name="Han J."/>
            <person name="Chen A."/>
            <person name="Kyrpides N."/>
            <person name="Mavromatis K."/>
            <person name="Markowitz V."/>
            <person name="Palaniappan K."/>
            <person name="Ivanova N."/>
            <person name="Schaumberg A."/>
            <person name="Pati A."/>
            <person name="Liolios K."/>
            <person name="Nordberg H.P."/>
            <person name="Cantor M.N."/>
            <person name="Hua S.X."/>
            <person name="Woyke T."/>
        </authorList>
    </citation>
    <scope>NUCLEOTIDE SEQUENCE [LARGE SCALE GENOMIC DNA]</scope>
    <source>
        <strain evidence="4 5">DSM 43889</strain>
    </source>
</reference>
<dbReference type="GO" id="GO:0051301">
    <property type="term" value="P:cell division"/>
    <property type="evidence" value="ECO:0007669"/>
    <property type="project" value="UniProtKB-KW"/>
</dbReference>
<dbReference type="PANTHER" id="PTHR30627:SF24">
    <property type="entry name" value="PENICILLIN-BINDING PROTEIN 4B"/>
    <property type="match status" value="1"/>
</dbReference>
<keyword evidence="4" id="KW-0131">Cell cycle</keyword>
<evidence type="ECO:0000256" key="1">
    <source>
        <dbReference type="SAM" id="MobiDB-lite"/>
    </source>
</evidence>
<feature type="region of interest" description="Disordered" evidence="1">
    <location>
        <begin position="496"/>
        <end position="530"/>
    </location>
</feature>
<evidence type="ECO:0000259" key="3">
    <source>
        <dbReference type="Pfam" id="PF05223"/>
    </source>
</evidence>
<dbReference type="Proteomes" id="UP000791080">
    <property type="component" value="Unassembled WGS sequence"/>
</dbReference>
<organism evidence="4 5">
    <name type="scientific">Actinoalloteichus caeruleus DSM 43889</name>
    <dbReference type="NCBI Taxonomy" id="1120930"/>
    <lineage>
        <taxon>Bacteria</taxon>
        <taxon>Bacillati</taxon>
        <taxon>Actinomycetota</taxon>
        <taxon>Actinomycetes</taxon>
        <taxon>Pseudonocardiales</taxon>
        <taxon>Pseudonocardiaceae</taxon>
        <taxon>Actinoalloteichus</taxon>
        <taxon>Actinoalloteichus cyanogriseus</taxon>
    </lineage>
</organism>
<name>A0ABT1JPC4_ACTCY</name>
<dbReference type="Pfam" id="PF00905">
    <property type="entry name" value="Transpeptidase"/>
    <property type="match status" value="1"/>
</dbReference>
<dbReference type="PANTHER" id="PTHR30627">
    <property type="entry name" value="PEPTIDOGLYCAN D,D-TRANSPEPTIDASE"/>
    <property type="match status" value="1"/>
</dbReference>
<dbReference type="Gene3D" id="3.40.710.10">
    <property type="entry name" value="DD-peptidase/beta-lactamase superfamily"/>
    <property type="match status" value="1"/>
</dbReference>
<accession>A0ABT1JPC4</accession>
<feature type="domain" description="Penicillin-binding protein transpeptidase" evidence="2">
    <location>
        <begin position="321"/>
        <end position="603"/>
    </location>
</feature>
<dbReference type="InterPro" id="IPR050515">
    <property type="entry name" value="Beta-lactam/transpept"/>
</dbReference>
<evidence type="ECO:0000313" key="4">
    <source>
        <dbReference type="EMBL" id="MCP2334380.1"/>
    </source>
</evidence>
<dbReference type="Pfam" id="PF05223">
    <property type="entry name" value="MecA_N"/>
    <property type="match status" value="1"/>
</dbReference>
<dbReference type="SUPFAM" id="SSF56601">
    <property type="entry name" value="beta-lactamase/transpeptidase-like"/>
    <property type="match status" value="1"/>
</dbReference>
<sequence>MLLAGALSLTLSGCGVFDSGPGPEQALADFVAAMGAREPERAAALTDSPDGALPTLESVDRALAPEGASAEVIEVRETDGSTHADLDITWELAGDRTWNYHGTARLREIEGDWRLEWAPSVIHPDFGEQQTLAVRTEAAPLPPVLDRDGHVVLDPGVVISVLLDPAATEEQEGDVTEVATVLGDTLNRFDDRITPDSVLEGVSDTEDGHSYLVATLREPDYHSVRSDIHELPGVRFTNQPRLLPVTRDFGSQILPSLRRGVEEANVERAGWRVVSLDATGAEVNTLHHEQPRPAEATRLTLSRAAQAAAEDAVEPFDEQAMLVAVEASTGHVLAVAQNAAADAEGPVALVGQYPPGSTFKIVTAAAALASGQVTADRTVACPATTAIDGRLVPNNDRFDLGDVPFHTAFARSCNTTFATLASDMEPDELAETARQFGLGREFVIPGLATWTGPVPVTDSSAERVEAGFGQGTVLASPFGMALVAATVAAGTTPTPVFLAEDDREPSDAAGAAAGGTSAEPDGPSSAGPVEAPSAQVIDALRPMMREVVTEGTATELAGLPEVHGKTGTAQFGDGSRSHGWFVGYQGDIAFAALVVDGGSSAPATKLAGDFLGSLG</sequence>
<comment type="caution">
    <text evidence="4">The sequence shown here is derived from an EMBL/GenBank/DDBJ whole genome shotgun (WGS) entry which is preliminary data.</text>
</comment>
<feature type="domain" description="NTF2-like N-terminal transpeptidase" evidence="3">
    <location>
        <begin position="23"/>
        <end position="130"/>
    </location>
</feature>
<keyword evidence="5" id="KW-1185">Reference proteome</keyword>
<dbReference type="InterPro" id="IPR007887">
    <property type="entry name" value="MecA_N"/>
</dbReference>
<keyword evidence="4" id="KW-0132">Cell division</keyword>
<gene>
    <name evidence="4" type="ORF">G443_004650</name>
</gene>
<evidence type="ECO:0000313" key="5">
    <source>
        <dbReference type="Proteomes" id="UP000791080"/>
    </source>
</evidence>
<dbReference type="InterPro" id="IPR001460">
    <property type="entry name" value="PCN-bd_Tpept"/>
</dbReference>
<reference evidence="4 5" key="2">
    <citation type="submission" date="2022-06" db="EMBL/GenBank/DDBJ databases">
        <title>Genomic Encyclopedia of Type Strains, Phase I: the one thousand microbial genomes (KMG-I) project.</title>
        <authorList>
            <person name="Kyrpides N."/>
        </authorList>
    </citation>
    <scope>NUCLEOTIDE SEQUENCE [LARGE SCALE GENOMIC DNA]</scope>
    <source>
        <strain evidence="4 5">DSM 43889</strain>
    </source>
</reference>
<dbReference type="InterPro" id="IPR012338">
    <property type="entry name" value="Beta-lactam/transpept-like"/>
</dbReference>